<feature type="transmembrane region" description="Helical" evidence="1">
    <location>
        <begin position="59"/>
        <end position="80"/>
    </location>
</feature>
<comment type="caution">
    <text evidence="2">The sequence shown here is derived from an EMBL/GenBank/DDBJ whole genome shotgun (WGS) entry which is preliminary data.</text>
</comment>
<dbReference type="AlphaFoldDB" id="A0A1S1HEN4"/>
<feature type="transmembrane region" description="Helical" evidence="1">
    <location>
        <begin position="17"/>
        <end position="39"/>
    </location>
</feature>
<keyword evidence="3" id="KW-1185">Reference proteome</keyword>
<protein>
    <submittedName>
        <fullName evidence="2">Uncharacterized protein</fullName>
    </submittedName>
</protein>
<organism evidence="2 3">
    <name type="scientific">Edaphosphingomonas haloaromaticamans</name>
    <dbReference type="NCBI Taxonomy" id="653954"/>
    <lineage>
        <taxon>Bacteria</taxon>
        <taxon>Pseudomonadati</taxon>
        <taxon>Pseudomonadota</taxon>
        <taxon>Alphaproteobacteria</taxon>
        <taxon>Sphingomonadales</taxon>
        <taxon>Rhizorhabdaceae</taxon>
        <taxon>Edaphosphingomonas</taxon>
    </lineage>
</organism>
<gene>
    <name evidence="2" type="ORF">BHE75_00940</name>
</gene>
<dbReference type="EMBL" id="MIPT01000001">
    <property type="protein sequence ID" value="OHT18960.1"/>
    <property type="molecule type" value="Genomic_DNA"/>
</dbReference>
<feature type="transmembrane region" description="Helical" evidence="1">
    <location>
        <begin position="208"/>
        <end position="226"/>
    </location>
</feature>
<keyword evidence="1" id="KW-1133">Transmembrane helix</keyword>
<accession>A0A1S1HEN4</accession>
<dbReference type="Proteomes" id="UP000179467">
    <property type="component" value="Unassembled WGS sequence"/>
</dbReference>
<evidence type="ECO:0000313" key="2">
    <source>
        <dbReference type="EMBL" id="OHT18960.1"/>
    </source>
</evidence>
<keyword evidence="1" id="KW-0812">Transmembrane</keyword>
<dbReference type="RefSeq" id="WP_015459508.1">
    <property type="nucleotide sequence ID" value="NZ_MIPT01000001.1"/>
</dbReference>
<feature type="transmembrane region" description="Helical" evidence="1">
    <location>
        <begin position="157"/>
        <end position="173"/>
    </location>
</feature>
<dbReference type="OrthoDB" id="648493at2"/>
<feature type="transmembrane region" description="Helical" evidence="1">
    <location>
        <begin position="92"/>
        <end position="112"/>
    </location>
</feature>
<feature type="transmembrane region" description="Helical" evidence="1">
    <location>
        <begin position="179"/>
        <end position="196"/>
    </location>
</feature>
<evidence type="ECO:0000256" key="1">
    <source>
        <dbReference type="SAM" id="Phobius"/>
    </source>
</evidence>
<proteinExistence type="predicted"/>
<feature type="transmembrane region" description="Helical" evidence="1">
    <location>
        <begin position="124"/>
        <end position="145"/>
    </location>
</feature>
<sequence>MATIALARRRRWAPEHIFYTGIAASMLVAVFIGFAPSWFLVPFNGRPAHVLPPTPLVHLHGAVFSAWMLLFVAQTALAGAGRTDIHRRLGMLGLPLVIAMIVIGTLTGLHGVARASGPPIVPPLSWAAIPLFAVPGFGGLILAALWKRRAPQTHKRLMVLAMVPMMGAAFGRMPWFAGLSGIVLVPALYIVLVALWDMATIRRIHRATLWGGLYALAAMVLPILVWQTEAWLGFARWATALVA</sequence>
<evidence type="ECO:0000313" key="3">
    <source>
        <dbReference type="Proteomes" id="UP000179467"/>
    </source>
</evidence>
<keyword evidence="1" id="KW-0472">Membrane</keyword>
<name>A0A1S1HEN4_9SPHN</name>
<reference evidence="2 3" key="1">
    <citation type="submission" date="2016-09" db="EMBL/GenBank/DDBJ databases">
        <title>Metabolic pathway, cell adaptation mechanisms and a novel monoxygenase revealed through proteogenomic-transcription analysis of a Sphingomonas haloaromaticamans strain degrading the fungicide ortho-phenylphenol.</title>
        <authorList>
            <person name="Perruchon C."/>
            <person name="Papadopoulou E.S."/>
            <person name="Rousidou C."/>
            <person name="Vasileiadis S."/>
            <person name="Tanou G."/>
            <person name="Amoutzias G."/>
            <person name="Molassiotis A."/>
            <person name="Karpouzas D.G."/>
        </authorList>
    </citation>
    <scope>NUCLEOTIDE SEQUENCE [LARGE SCALE GENOMIC DNA]</scope>
    <source>
        <strain evidence="2 3">P3</strain>
    </source>
</reference>